<name>A0A1Y1B9J2_VIBPH</name>
<protein>
    <recommendedName>
        <fullName evidence="6">Molecular chaperone</fullName>
    </recommendedName>
</protein>
<evidence type="ECO:0000313" key="3">
    <source>
        <dbReference type="EMBL" id="BAX57054.1"/>
    </source>
</evidence>
<geneLocation type="plasmid" evidence="2">
    <name>pVP2HP</name>
</geneLocation>
<evidence type="ECO:0000313" key="4">
    <source>
        <dbReference type="EMBL" id="NMU24460.1"/>
    </source>
</evidence>
<dbReference type="InterPro" id="IPR013783">
    <property type="entry name" value="Ig-like_fold"/>
</dbReference>
<organism evidence="2">
    <name type="scientific">Vibrio parahaemolyticus</name>
    <dbReference type="NCBI Taxonomy" id="670"/>
    <lineage>
        <taxon>Bacteria</taxon>
        <taxon>Pseudomonadati</taxon>
        <taxon>Pseudomonadota</taxon>
        <taxon>Gammaproteobacteria</taxon>
        <taxon>Vibrionales</taxon>
        <taxon>Vibrionaceae</taxon>
        <taxon>Vibrio</taxon>
    </lineage>
</organism>
<reference evidence="2" key="1">
    <citation type="journal article" date="2017" name="Infect. Genet. Evol.">
        <title>Plasmid dynamics in Vibrio parahaemolyticus strains related to shrimp Acute Hepatopancreatic Necrosis Syndrome (AHPNS).</title>
        <authorList>
            <person name="Theethakaew C."/>
            <person name="Nakamura S."/>
            <person name="Motooka D."/>
            <person name="Matsuda S."/>
            <person name="Kodama T."/>
            <person name="Chonsin K."/>
            <person name="Suthienkul O."/>
            <person name="Iida T."/>
        </authorList>
    </citation>
    <scope>NUCLEOTIDE SEQUENCE</scope>
    <source>
        <strain evidence="2">VPE61</strain>
        <plasmid evidence="2">pVP2HP</plasmid>
        <plasmid evidence="3">pVPE61b</plasmid>
    </source>
</reference>
<dbReference type="EMBL" id="JABCLD010000333">
    <property type="protein sequence ID" value="NMU24460.1"/>
    <property type="molecule type" value="Genomic_DNA"/>
</dbReference>
<accession>A0A1Y1B9J2</accession>
<reference evidence="4 5" key="2">
    <citation type="submission" date="2020-04" db="EMBL/GenBank/DDBJ databases">
        <title>Whole-genome sequencing of Vibrio spp. from China reveals different genetic environments of blaCTX-M-14 among diverse lineages.</title>
        <authorList>
            <person name="Zheng Z."/>
            <person name="Ye L."/>
            <person name="Chen S."/>
        </authorList>
    </citation>
    <scope>NUCLEOTIDE SEQUENCE [LARGE SCALE GENOMIC DNA]</scope>
    <source>
        <strain evidence="4 5">Vb0574</strain>
    </source>
</reference>
<sequence length="249" mass="28688">MKMKLKLMTAMSALLVSVSTQAMSINDLMLVNSEALEGKAGIFTLSNSDDITYFLKTSVSKIEVRNNQIIKTPYTRDNLQQWDIALKPSKLVVEPRMIKELMVEEICGSRCGDDRDRVYQINIEPVAYERENEKQSKVNMMFGFAPYYVIPAKTSHVEYQLDYDGKNLRVNNTGNTIINLIIDQCQGKTTEELKALQEDKYKRCRITYSVIAGRDRQLLLPPELRKSNLEVIILNHDETVREERTVRSR</sequence>
<evidence type="ECO:0000313" key="2">
    <source>
        <dbReference type="EMBL" id="BAX56792.1"/>
    </source>
</evidence>
<keyword evidence="1" id="KW-0732">Signal</keyword>
<dbReference type="EMBL" id="AP014861">
    <property type="protein sequence ID" value="BAX57054.1"/>
    <property type="molecule type" value="Genomic_DNA"/>
</dbReference>
<dbReference type="Proteomes" id="UP000555836">
    <property type="component" value="Unassembled WGS sequence"/>
</dbReference>
<proteinExistence type="predicted"/>
<dbReference type="Gene3D" id="2.60.40.10">
    <property type="entry name" value="Immunoglobulins"/>
    <property type="match status" value="1"/>
</dbReference>
<gene>
    <name evidence="4" type="ORF">HKB21_02325</name>
</gene>
<feature type="signal peptide" evidence="1">
    <location>
        <begin position="1"/>
        <end position="22"/>
    </location>
</feature>
<dbReference type="AlphaFoldDB" id="A0A1Y1B9J2"/>
<evidence type="ECO:0008006" key="6">
    <source>
        <dbReference type="Google" id="ProtNLM"/>
    </source>
</evidence>
<dbReference type="RefSeq" id="WP_025789494.1">
    <property type="nucleotide sequence ID" value="NZ_CANUID010000015.1"/>
</dbReference>
<geneLocation type="plasmid" evidence="3">
    <name>pVPE61b</name>
</geneLocation>
<feature type="chain" id="PRO_5014278175" description="Molecular chaperone" evidence="1">
    <location>
        <begin position="23"/>
        <end position="249"/>
    </location>
</feature>
<dbReference type="EMBL" id="AP014859">
    <property type="protein sequence ID" value="BAX56792.1"/>
    <property type="molecule type" value="Genomic_DNA"/>
</dbReference>
<evidence type="ECO:0000256" key="1">
    <source>
        <dbReference type="SAM" id="SignalP"/>
    </source>
</evidence>
<keyword evidence="2" id="KW-0614">Plasmid</keyword>
<evidence type="ECO:0000313" key="5">
    <source>
        <dbReference type="Proteomes" id="UP000555836"/>
    </source>
</evidence>